<reference evidence="1 2" key="1">
    <citation type="journal article" date="2024" name="Int. J. Syst. Evol. Microbiol.">
        <title>Clostridium omnivorum sp. nov., isolated from anoxic soil under the treatment of reductive soil disinfestation.</title>
        <authorList>
            <person name="Ueki A."/>
            <person name="Tonouchi A."/>
            <person name="Kaku N."/>
            <person name="Honma S."/>
            <person name="Ueki K."/>
        </authorList>
    </citation>
    <scope>NUCLEOTIDE SEQUENCE [LARGE SCALE GENOMIC DNA]</scope>
    <source>
        <strain evidence="1 2">E14</strain>
    </source>
</reference>
<keyword evidence="2" id="KW-1185">Reference proteome</keyword>
<evidence type="ECO:0000313" key="2">
    <source>
        <dbReference type="Proteomes" id="UP001208567"/>
    </source>
</evidence>
<gene>
    <name evidence="1" type="ORF">bsdE14_35810</name>
</gene>
<name>A0ABQ5NAE8_9CLOT</name>
<dbReference type="RefSeq" id="WP_264851480.1">
    <property type="nucleotide sequence ID" value="NZ_BRXR01000001.1"/>
</dbReference>
<organism evidence="1 2">
    <name type="scientific">Clostridium omnivorum</name>
    <dbReference type="NCBI Taxonomy" id="1604902"/>
    <lineage>
        <taxon>Bacteria</taxon>
        <taxon>Bacillati</taxon>
        <taxon>Bacillota</taxon>
        <taxon>Clostridia</taxon>
        <taxon>Eubacteriales</taxon>
        <taxon>Clostridiaceae</taxon>
        <taxon>Clostridium</taxon>
    </lineage>
</organism>
<protein>
    <recommendedName>
        <fullName evidence="3">PilZ domain-containing protein</fullName>
    </recommendedName>
</protein>
<sequence>MTSDVSRYKKAPEIDTNIFAHIQYNKKIIDARILNLNCWGATIYMDDKLPTNEPFIIRFVYMLDYVLHAKIICKLSEHEYRIEFIFIDWHQRETLRRDIK</sequence>
<comment type="caution">
    <text evidence="1">The sequence shown here is derived from an EMBL/GenBank/DDBJ whole genome shotgun (WGS) entry which is preliminary data.</text>
</comment>
<dbReference type="EMBL" id="BRXR01000001">
    <property type="protein sequence ID" value="GLC32171.1"/>
    <property type="molecule type" value="Genomic_DNA"/>
</dbReference>
<proteinExistence type="predicted"/>
<accession>A0ABQ5NAE8</accession>
<evidence type="ECO:0008006" key="3">
    <source>
        <dbReference type="Google" id="ProtNLM"/>
    </source>
</evidence>
<dbReference type="SUPFAM" id="SSF141371">
    <property type="entry name" value="PilZ domain-like"/>
    <property type="match status" value="1"/>
</dbReference>
<dbReference type="Proteomes" id="UP001208567">
    <property type="component" value="Unassembled WGS sequence"/>
</dbReference>
<evidence type="ECO:0000313" key="1">
    <source>
        <dbReference type="EMBL" id="GLC32171.1"/>
    </source>
</evidence>